<dbReference type="AlphaFoldDB" id="A0A2N3U6T3"/>
<reference evidence="2 3" key="1">
    <citation type="submission" date="2017-12" db="EMBL/GenBank/DDBJ databases">
        <title>Genomic Encyclopedia of Type Strains, Phase III (KMG-III): the genomes of soil and plant-associated and newly described type strains.</title>
        <authorList>
            <person name="Whitman W."/>
        </authorList>
    </citation>
    <scope>NUCLEOTIDE SEQUENCE [LARGE SCALE GENOMIC DNA]</scope>
    <source>
        <strain evidence="2 3">LP43</strain>
    </source>
</reference>
<organism evidence="2 3">
    <name type="scientific">Pontibacter ramchanderi</name>
    <dbReference type="NCBI Taxonomy" id="1179743"/>
    <lineage>
        <taxon>Bacteria</taxon>
        <taxon>Pseudomonadati</taxon>
        <taxon>Bacteroidota</taxon>
        <taxon>Cytophagia</taxon>
        <taxon>Cytophagales</taxon>
        <taxon>Hymenobacteraceae</taxon>
        <taxon>Pontibacter</taxon>
    </lineage>
</organism>
<proteinExistence type="predicted"/>
<evidence type="ECO:0000259" key="1">
    <source>
        <dbReference type="SMART" id="SM00966"/>
    </source>
</evidence>
<dbReference type="Proteomes" id="UP000233782">
    <property type="component" value="Unassembled WGS sequence"/>
</dbReference>
<accession>A0A2N3U6T3</accession>
<protein>
    <submittedName>
        <fullName evidence="2">Transcriptional regulator/antitoxin MazE</fullName>
    </submittedName>
</protein>
<evidence type="ECO:0000313" key="3">
    <source>
        <dbReference type="Proteomes" id="UP000233782"/>
    </source>
</evidence>
<name>A0A2N3U6T3_9BACT</name>
<gene>
    <name evidence="2" type="ORF">BD749_3872</name>
</gene>
<dbReference type="SMART" id="SM00966">
    <property type="entry name" value="SpoVT_AbrB"/>
    <property type="match status" value="1"/>
</dbReference>
<dbReference type="InterPro" id="IPR037914">
    <property type="entry name" value="SpoVT-AbrB_sf"/>
</dbReference>
<evidence type="ECO:0000313" key="2">
    <source>
        <dbReference type="EMBL" id="PKV62460.1"/>
    </source>
</evidence>
<keyword evidence="3" id="KW-1185">Reference proteome</keyword>
<dbReference type="GO" id="GO:0003677">
    <property type="term" value="F:DNA binding"/>
    <property type="evidence" value="ECO:0007669"/>
    <property type="project" value="InterPro"/>
</dbReference>
<comment type="caution">
    <text evidence="2">The sequence shown here is derived from an EMBL/GenBank/DDBJ whole genome shotgun (WGS) entry which is preliminary data.</text>
</comment>
<sequence>MEVSIIQIGNSKGLRLTKSILDRYNIKDKVELILEKGQIILKPVEQPRKGWDKAFRKMHENGDDQLLLDDVFGDESFDEWK</sequence>
<dbReference type="OrthoDB" id="9795766at2"/>
<dbReference type="EMBL" id="PJMU01000006">
    <property type="protein sequence ID" value="PKV62460.1"/>
    <property type="molecule type" value="Genomic_DNA"/>
</dbReference>
<dbReference type="Gene3D" id="2.10.260.10">
    <property type="match status" value="1"/>
</dbReference>
<dbReference type="RefSeq" id="WP_018477466.1">
    <property type="nucleotide sequence ID" value="NZ_PJMU01000006.1"/>
</dbReference>
<dbReference type="SUPFAM" id="SSF89447">
    <property type="entry name" value="AbrB/MazE/MraZ-like"/>
    <property type="match status" value="1"/>
</dbReference>
<feature type="domain" description="SpoVT-AbrB" evidence="1">
    <location>
        <begin position="6"/>
        <end position="49"/>
    </location>
</feature>
<dbReference type="InterPro" id="IPR007159">
    <property type="entry name" value="SpoVT-AbrB_dom"/>
</dbReference>